<sequence length="248" mass="27608">MPLCNRVTPFGSLTTGNATKYETAFAVMANRGCIHDDAKRIVAQFKNKAWLTCEIQPPKRKREIQRDDNRSFNGRKRVVMSPGHYTELFFIDEPTACAAGHRPCACCRRSEFRDFMNAWSAAHGDKKDWRANDVDAILHAERRASSTSVGDRGDVTLSVEQAAALPNGAFVERAFLNSGTAIPPEREAWLCWEGRFHRWSHLGYDAHESAASLASDSKAVLSLLTPPSMVATMRAGFNTRLPHRTASL</sequence>
<organism evidence="1 2">
    <name type="scientific">Pycnococcus provasolii</name>
    <dbReference type="NCBI Taxonomy" id="41880"/>
    <lineage>
        <taxon>Eukaryota</taxon>
        <taxon>Viridiplantae</taxon>
        <taxon>Chlorophyta</taxon>
        <taxon>Pseudoscourfieldiophyceae</taxon>
        <taxon>Pseudoscourfieldiales</taxon>
        <taxon>Pycnococcaceae</taxon>
        <taxon>Pycnococcus</taxon>
    </lineage>
</organism>
<dbReference type="Proteomes" id="UP000660262">
    <property type="component" value="Unassembled WGS sequence"/>
</dbReference>
<reference evidence="1" key="1">
    <citation type="submission" date="2020-10" db="EMBL/GenBank/DDBJ databases">
        <title>Unveiling of a novel bifunctional photoreceptor, Dualchrome1, isolated from a cosmopolitan green alga.</title>
        <authorList>
            <person name="Suzuki S."/>
            <person name="Kawachi M."/>
        </authorList>
    </citation>
    <scope>NUCLEOTIDE SEQUENCE</scope>
    <source>
        <strain evidence="1">NIES 2893</strain>
    </source>
</reference>
<protein>
    <submittedName>
        <fullName evidence="1">Uncharacterized protein</fullName>
    </submittedName>
</protein>
<evidence type="ECO:0000313" key="2">
    <source>
        <dbReference type="Proteomes" id="UP000660262"/>
    </source>
</evidence>
<comment type="caution">
    <text evidence="1">The sequence shown here is derived from an EMBL/GenBank/DDBJ whole genome shotgun (WGS) entry which is preliminary data.</text>
</comment>
<dbReference type="OrthoDB" id="10264475at2759"/>
<proteinExistence type="predicted"/>
<keyword evidence="2" id="KW-1185">Reference proteome</keyword>
<dbReference type="AlphaFoldDB" id="A0A830HQK9"/>
<name>A0A830HQK9_9CHLO</name>
<gene>
    <name evidence="1" type="ORF">PPROV_000793500</name>
</gene>
<dbReference type="EMBL" id="BNJQ01000024">
    <property type="protein sequence ID" value="GHP09198.1"/>
    <property type="molecule type" value="Genomic_DNA"/>
</dbReference>
<evidence type="ECO:0000313" key="1">
    <source>
        <dbReference type="EMBL" id="GHP09198.1"/>
    </source>
</evidence>
<accession>A0A830HQK9</accession>